<proteinExistence type="inferred from homology"/>
<dbReference type="InterPro" id="IPR055170">
    <property type="entry name" value="GFO_IDH_MocA-like_dom"/>
</dbReference>
<reference evidence="5" key="1">
    <citation type="submission" date="2022-08" db="UniProtKB">
        <authorList>
            <consortium name="EnsemblMetazoa"/>
        </authorList>
    </citation>
    <scope>IDENTIFICATION</scope>
    <source>
        <strain evidence="5">05x7-T-G4-1.051#20</strain>
    </source>
</reference>
<name>A0A8W8IQL7_MAGGI</name>
<dbReference type="SUPFAM" id="SSF51735">
    <property type="entry name" value="NAD(P)-binding Rossmann-fold domains"/>
    <property type="match status" value="1"/>
</dbReference>
<dbReference type="PANTHER" id="PTHR42840:SF3">
    <property type="entry name" value="BINDING ROSSMANN FOLD OXIDOREDUCTASE, PUTATIVE (AFU_ORTHOLOGUE AFUA_2G10240)-RELATED"/>
    <property type="match status" value="1"/>
</dbReference>
<dbReference type="PANTHER" id="PTHR42840">
    <property type="entry name" value="NAD(P)-BINDING ROSSMANN-FOLD SUPERFAMILY PROTEIN-RELATED"/>
    <property type="match status" value="1"/>
</dbReference>
<dbReference type="GO" id="GO:0006740">
    <property type="term" value="P:NADPH regeneration"/>
    <property type="evidence" value="ECO:0007669"/>
    <property type="project" value="TreeGrafter"/>
</dbReference>
<dbReference type="Pfam" id="PF22725">
    <property type="entry name" value="GFO_IDH_MocA_C3"/>
    <property type="match status" value="1"/>
</dbReference>
<dbReference type="Proteomes" id="UP000005408">
    <property type="component" value="Unassembled WGS sequence"/>
</dbReference>
<dbReference type="Gene3D" id="3.40.50.720">
    <property type="entry name" value="NAD(P)-binding Rossmann-like Domain"/>
    <property type="match status" value="1"/>
</dbReference>
<keyword evidence="6" id="KW-1185">Reference proteome</keyword>
<feature type="domain" description="Gfo/Idh/MocA-like oxidoreductase N-terminal" evidence="3">
    <location>
        <begin position="67"/>
        <end position="184"/>
    </location>
</feature>
<sequence>MPTIKMAIDLGTMFLQYSPCLVHASIISQLQHKVPATYGRLYGALEQPLSQNSQTVAFSTRKMAKVTFALFGFGNMGMAHMKNILTSPRASVKWVVRNKIQEAQKFVQDYSLSARCTTPDSLEELYNDPEVNAVLICSPTSTHEPVIRDSLLADKAVFCEKPITDAIDSTAACYDLAEKVKRPLFNAMHRRFEPNFCSVREKVLKKELGNLRLIKVTSRDLAPPPISYIKTSGGIIYDSTIHDLDMSLWLAGSQPESVYVSASAFDPDIASCGDYDQVVVTIKFKNGVVSSVENGRVAPYGYDQRLEVLCDKGMLQVDNKRSGLVWEHLAQGSSVPPIDSHFTNRYPLAYAAELEHFLDVMQGKAELRVKKEDTLNAMRLVRACQKSIAAKGPVTMET</sequence>
<dbReference type="GO" id="GO:0016491">
    <property type="term" value="F:oxidoreductase activity"/>
    <property type="evidence" value="ECO:0007669"/>
    <property type="project" value="UniProtKB-KW"/>
</dbReference>
<dbReference type="GO" id="GO:0005737">
    <property type="term" value="C:cytoplasm"/>
    <property type="evidence" value="ECO:0007669"/>
    <property type="project" value="TreeGrafter"/>
</dbReference>
<dbReference type="GO" id="GO:0000166">
    <property type="term" value="F:nucleotide binding"/>
    <property type="evidence" value="ECO:0007669"/>
    <property type="project" value="InterPro"/>
</dbReference>
<evidence type="ECO:0000259" key="3">
    <source>
        <dbReference type="Pfam" id="PF01408"/>
    </source>
</evidence>
<dbReference type="AlphaFoldDB" id="A0A8W8IQL7"/>
<dbReference type="SUPFAM" id="SSF55347">
    <property type="entry name" value="Glyceraldehyde-3-phosphate dehydrogenase-like, C-terminal domain"/>
    <property type="match status" value="1"/>
</dbReference>
<evidence type="ECO:0008006" key="7">
    <source>
        <dbReference type="Google" id="ProtNLM"/>
    </source>
</evidence>
<dbReference type="EnsemblMetazoa" id="G15404.3">
    <property type="protein sequence ID" value="G15404.3:cds"/>
    <property type="gene ID" value="G15404"/>
</dbReference>
<comment type="similarity">
    <text evidence="1">Belongs to the Gfo/Idh/MocA family.</text>
</comment>
<evidence type="ECO:0000313" key="5">
    <source>
        <dbReference type="EnsemblMetazoa" id="G15404.3:cds"/>
    </source>
</evidence>
<protein>
    <recommendedName>
        <fullName evidence="7">Oxidoreductase yrbE</fullName>
    </recommendedName>
</protein>
<dbReference type="InterPro" id="IPR000683">
    <property type="entry name" value="Gfo/Idh/MocA-like_OxRdtase_N"/>
</dbReference>
<dbReference type="Pfam" id="PF01408">
    <property type="entry name" value="GFO_IDH_MocA"/>
    <property type="match status" value="1"/>
</dbReference>
<accession>A0A8W8IQL7</accession>
<evidence type="ECO:0000259" key="4">
    <source>
        <dbReference type="Pfam" id="PF22725"/>
    </source>
</evidence>
<evidence type="ECO:0000313" key="6">
    <source>
        <dbReference type="Proteomes" id="UP000005408"/>
    </source>
</evidence>
<feature type="domain" description="GFO/IDH/MocA-like oxidoreductase" evidence="4">
    <location>
        <begin position="199"/>
        <end position="315"/>
    </location>
</feature>
<evidence type="ECO:0000256" key="1">
    <source>
        <dbReference type="ARBA" id="ARBA00010928"/>
    </source>
</evidence>
<organism evidence="5 6">
    <name type="scientific">Magallana gigas</name>
    <name type="common">Pacific oyster</name>
    <name type="synonym">Crassostrea gigas</name>
    <dbReference type="NCBI Taxonomy" id="29159"/>
    <lineage>
        <taxon>Eukaryota</taxon>
        <taxon>Metazoa</taxon>
        <taxon>Spiralia</taxon>
        <taxon>Lophotrochozoa</taxon>
        <taxon>Mollusca</taxon>
        <taxon>Bivalvia</taxon>
        <taxon>Autobranchia</taxon>
        <taxon>Pteriomorphia</taxon>
        <taxon>Ostreida</taxon>
        <taxon>Ostreoidea</taxon>
        <taxon>Ostreidae</taxon>
        <taxon>Magallana</taxon>
    </lineage>
</organism>
<evidence type="ECO:0000256" key="2">
    <source>
        <dbReference type="ARBA" id="ARBA00023002"/>
    </source>
</evidence>
<dbReference type="Gene3D" id="3.30.360.10">
    <property type="entry name" value="Dihydrodipicolinate Reductase, domain 2"/>
    <property type="match status" value="1"/>
</dbReference>
<keyword evidence="2" id="KW-0560">Oxidoreductase</keyword>
<dbReference type="InterPro" id="IPR036291">
    <property type="entry name" value="NAD(P)-bd_dom_sf"/>
</dbReference>